<dbReference type="Proteomes" id="UP000254260">
    <property type="component" value="Unassembled WGS sequence"/>
</dbReference>
<sequence length="241" mass="26250">MTHLDDVLLIAAHSARSQAYVQTLAAHDLMPSHALLLGEAPQSPTTPSEPARELMGVLLPDLGIPLSRTLADCDVPITCLATRDINDQQVINAVRERAPRLVIFSGYGGQIVKPPLIELGIPLLHVHSGWLPDYRGSTTVYYSLLEEGVCAASAILLDTQIDTGPVLARKRYPAPPLGTDIDRRYDTAIRADLLLEVLRRYQASGELDVVLQQDAEQGNTYYVIHPVLKHLALLSLPGATD</sequence>
<dbReference type="GO" id="GO:0016740">
    <property type="term" value="F:transferase activity"/>
    <property type="evidence" value="ECO:0007669"/>
    <property type="project" value="UniProtKB-KW"/>
</dbReference>
<dbReference type="EMBL" id="UGUU01000001">
    <property type="protein sequence ID" value="SUD40717.1"/>
    <property type="molecule type" value="Genomic_DNA"/>
</dbReference>
<evidence type="ECO:0000259" key="1">
    <source>
        <dbReference type="Pfam" id="PF00551"/>
    </source>
</evidence>
<protein>
    <submittedName>
        <fullName evidence="2">Methionyl-tRNA formyltransferase-like protein</fullName>
    </submittedName>
</protein>
<organism evidence="2 3">
    <name type="scientific">Ectopseudomonas mendocina</name>
    <name type="common">Pseudomonas mendocina</name>
    <dbReference type="NCBI Taxonomy" id="300"/>
    <lineage>
        <taxon>Bacteria</taxon>
        <taxon>Pseudomonadati</taxon>
        <taxon>Pseudomonadota</taxon>
        <taxon>Gammaproteobacteria</taxon>
        <taxon>Pseudomonadales</taxon>
        <taxon>Pseudomonadaceae</taxon>
        <taxon>Ectopseudomonas</taxon>
    </lineage>
</organism>
<dbReference type="InterPro" id="IPR002376">
    <property type="entry name" value="Formyl_transf_N"/>
</dbReference>
<dbReference type="RefSeq" id="WP_013714961.1">
    <property type="nucleotide sequence ID" value="NZ_CBCRWL010000006.1"/>
</dbReference>
<dbReference type="AlphaFoldDB" id="A0A379IWP5"/>
<dbReference type="OrthoDB" id="467573at2"/>
<dbReference type="InterPro" id="IPR036477">
    <property type="entry name" value="Formyl_transf_N_sf"/>
</dbReference>
<name>A0A379IWP5_ECTME</name>
<dbReference type="Gene3D" id="3.40.50.170">
    <property type="entry name" value="Formyl transferase, N-terminal domain"/>
    <property type="match status" value="1"/>
</dbReference>
<feature type="domain" description="Formyl transferase N-terminal" evidence="1">
    <location>
        <begin position="81"/>
        <end position="176"/>
    </location>
</feature>
<gene>
    <name evidence="2" type="ORF">NCTC10899_03567</name>
</gene>
<evidence type="ECO:0000313" key="3">
    <source>
        <dbReference type="Proteomes" id="UP000254260"/>
    </source>
</evidence>
<proteinExistence type="predicted"/>
<reference evidence="2 3" key="1">
    <citation type="submission" date="2018-06" db="EMBL/GenBank/DDBJ databases">
        <authorList>
            <consortium name="Pathogen Informatics"/>
            <person name="Doyle S."/>
        </authorList>
    </citation>
    <scope>NUCLEOTIDE SEQUENCE [LARGE SCALE GENOMIC DNA]</scope>
    <source>
        <strain evidence="2 3">NCTC10899</strain>
    </source>
</reference>
<accession>A0A379IWP5</accession>
<evidence type="ECO:0000313" key="2">
    <source>
        <dbReference type="EMBL" id="SUD40717.1"/>
    </source>
</evidence>
<dbReference type="SUPFAM" id="SSF53328">
    <property type="entry name" value="Formyltransferase"/>
    <property type="match status" value="1"/>
</dbReference>
<dbReference type="Pfam" id="PF00551">
    <property type="entry name" value="Formyl_trans_N"/>
    <property type="match status" value="1"/>
</dbReference>
<keyword evidence="2" id="KW-0808">Transferase</keyword>